<dbReference type="InterPro" id="IPR011009">
    <property type="entry name" value="Kinase-like_dom_sf"/>
</dbReference>
<dbReference type="Gene3D" id="1.10.510.10">
    <property type="entry name" value="Transferase(Phosphotransferase) domain 1"/>
    <property type="match status" value="1"/>
</dbReference>
<dbReference type="GO" id="GO:0004674">
    <property type="term" value="F:protein serine/threonine kinase activity"/>
    <property type="evidence" value="ECO:0007669"/>
    <property type="project" value="UniProtKB-EC"/>
</dbReference>
<name>A0A8H4A8I4_GIGMA</name>
<gene>
    <name evidence="8" type="ORF">F8M41_003344</name>
</gene>
<organism evidence="8 9">
    <name type="scientific">Gigaspora margarita</name>
    <dbReference type="NCBI Taxonomy" id="4874"/>
    <lineage>
        <taxon>Eukaryota</taxon>
        <taxon>Fungi</taxon>
        <taxon>Fungi incertae sedis</taxon>
        <taxon>Mucoromycota</taxon>
        <taxon>Glomeromycotina</taxon>
        <taxon>Glomeromycetes</taxon>
        <taxon>Diversisporales</taxon>
        <taxon>Gigasporaceae</taxon>
        <taxon>Gigaspora</taxon>
    </lineage>
</organism>
<dbReference type="PIRSF" id="PIRSF000654">
    <property type="entry name" value="Integrin-linked_kinase"/>
    <property type="match status" value="1"/>
</dbReference>
<dbReference type="EC" id="2.7.11.1" evidence="1"/>
<keyword evidence="2" id="KW-0808">Transferase</keyword>
<reference evidence="8 9" key="1">
    <citation type="journal article" date="2019" name="Environ. Microbiol.">
        <title>At the nexus of three kingdoms: the genome of the mycorrhizal fungus Gigaspora margarita provides insights into plant, endobacterial and fungal interactions.</title>
        <authorList>
            <person name="Venice F."/>
            <person name="Ghignone S."/>
            <person name="Salvioli di Fossalunga A."/>
            <person name="Amselem J."/>
            <person name="Novero M."/>
            <person name="Xianan X."/>
            <person name="Sedzielewska Toro K."/>
            <person name="Morin E."/>
            <person name="Lipzen A."/>
            <person name="Grigoriev I.V."/>
            <person name="Henrissat B."/>
            <person name="Martin F.M."/>
            <person name="Bonfante P."/>
        </authorList>
    </citation>
    <scope>NUCLEOTIDE SEQUENCE [LARGE SCALE GENOMIC DNA]</scope>
    <source>
        <strain evidence="8 9">BEG34</strain>
    </source>
</reference>
<evidence type="ECO:0000256" key="5">
    <source>
        <dbReference type="ARBA" id="ARBA00022840"/>
    </source>
</evidence>
<accession>A0A8H4A8I4</accession>
<dbReference type="GO" id="GO:0005524">
    <property type="term" value="F:ATP binding"/>
    <property type="evidence" value="ECO:0007669"/>
    <property type="project" value="UniProtKB-UniRule"/>
</dbReference>
<evidence type="ECO:0000256" key="2">
    <source>
        <dbReference type="ARBA" id="ARBA00022679"/>
    </source>
</evidence>
<dbReference type="SUPFAM" id="SSF56112">
    <property type="entry name" value="Protein kinase-like (PK-like)"/>
    <property type="match status" value="1"/>
</dbReference>
<feature type="binding site" evidence="6">
    <location>
        <position position="62"/>
    </location>
    <ligand>
        <name>ATP</name>
        <dbReference type="ChEBI" id="CHEBI:30616"/>
    </ligand>
</feature>
<dbReference type="GO" id="GO:0010506">
    <property type="term" value="P:regulation of autophagy"/>
    <property type="evidence" value="ECO:0007669"/>
    <property type="project" value="InterPro"/>
</dbReference>
<evidence type="ECO:0000313" key="8">
    <source>
        <dbReference type="EMBL" id="KAF0444674.1"/>
    </source>
</evidence>
<dbReference type="GO" id="GO:0061709">
    <property type="term" value="P:reticulophagy"/>
    <property type="evidence" value="ECO:0007669"/>
    <property type="project" value="TreeGrafter"/>
</dbReference>
<evidence type="ECO:0000256" key="4">
    <source>
        <dbReference type="ARBA" id="ARBA00022777"/>
    </source>
</evidence>
<sequence>MDDNIQNEESITEDWLEKAISVQHINYIEHDKFTNSIVVGEGAFGKVFKCEWKDCELTVALKCLKVDTSIDEKIIKGFTDELKLLRRVSCHPNIVTFYGVTKDDNGNHNMILEYANEGTLREYLKTNFAILQWTDKLRIAKEIALGLLFLHDKNIIHRDLHSKNILIHHGQPKITDFGLSKQINEITSNSIIHGVPAYIEPQCFVNYKYKRNMKSDVYSLGNFESTPS</sequence>
<evidence type="ECO:0000256" key="3">
    <source>
        <dbReference type="ARBA" id="ARBA00022741"/>
    </source>
</evidence>
<proteinExistence type="predicted"/>
<dbReference type="PROSITE" id="PS00107">
    <property type="entry name" value="PROTEIN_KINASE_ATP"/>
    <property type="match status" value="1"/>
</dbReference>
<keyword evidence="4 8" id="KW-0418">Kinase</keyword>
<dbReference type="InterPro" id="IPR000719">
    <property type="entry name" value="Prot_kinase_dom"/>
</dbReference>
<dbReference type="Proteomes" id="UP000439903">
    <property type="component" value="Unassembled WGS sequence"/>
</dbReference>
<evidence type="ECO:0000313" key="9">
    <source>
        <dbReference type="Proteomes" id="UP000439903"/>
    </source>
</evidence>
<dbReference type="OrthoDB" id="10261027at2759"/>
<dbReference type="PROSITE" id="PS50011">
    <property type="entry name" value="PROTEIN_KINASE_DOM"/>
    <property type="match status" value="1"/>
</dbReference>
<evidence type="ECO:0000256" key="6">
    <source>
        <dbReference type="PROSITE-ProRule" id="PRU10141"/>
    </source>
</evidence>
<dbReference type="InterPro" id="IPR017441">
    <property type="entry name" value="Protein_kinase_ATP_BS"/>
</dbReference>
<dbReference type="PANTHER" id="PTHR24348">
    <property type="entry name" value="SERINE/THREONINE-PROTEIN KINASE UNC-51-RELATED"/>
    <property type="match status" value="1"/>
</dbReference>
<comment type="caution">
    <text evidence="8">The sequence shown here is derived from an EMBL/GenBank/DDBJ whole genome shotgun (WGS) entry which is preliminary data.</text>
</comment>
<dbReference type="AlphaFoldDB" id="A0A8H4A8I4"/>
<feature type="domain" description="Protein kinase" evidence="7">
    <location>
        <begin position="33"/>
        <end position="228"/>
    </location>
</feature>
<dbReference type="Pfam" id="PF00069">
    <property type="entry name" value="Pkinase"/>
    <property type="match status" value="1"/>
</dbReference>
<dbReference type="GO" id="GO:0000045">
    <property type="term" value="P:autophagosome assembly"/>
    <property type="evidence" value="ECO:0007669"/>
    <property type="project" value="TreeGrafter"/>
</dbReference>
<dbReference type="GO" id="GO:0034727">
    <property type="term" value="P:piecemeal microautophagy of the nucleus"/>
    <property type="evidence" value="ECO:0007669"/>
    <property type="project" value="TreeGrafter"/>
</dbReference>
<dbReference type="GO" id="GO:0005829">
    <property type="term" value="C:cytosol"/>
    <property type="evidence" value="ECO:0007669"/>
    <property type="project" value="TreeGrafter"/>
</dbReference>
<protein>
    <recommendedName>
        <fullName evidence="1">non-specific serine/threonine protein kinase</fullName>
        <ecNumber evidence="1">2.7.11.1</ecNumber>
    </recommendedName>
</protein>
<dbReference type="GO" id="GO:0005776">
    <property type="term" value="C:autophagosome"/>
    <property type="evidence" value="ECO:0007669"/>
    <property type="project" value="TreeGrafter"/>
</dbReference>
<keyword evidence="3 6" id="KW-0547">Nucleotide-binding</keyword>
<keyword evidence="9" id="KW-1185">Reference proteome</keyword>
<dbReference type="GO" id="GO:0000422">
    <property type="term" value="P:autophagy of mitochondrion"/>
    <property type="evidence" value="ECO:0007669"/>
    <property type="project" value="TreeGrafter"/>
</dbReference>
<evidence type="ECO:0000259" key="7">
    <source>
        <dbReference type="PROSITE" id="PS50011"/>
    </source>
</evidence>
<keyword evidence="5 6" id="KW-0067">ATP-binding</keyword>
<dbReference type="PANTHER" id="PTHR24348:SF22">
    <property type="entry name" value="NON-SPECIFIC SERINE_THREONINE PROTEIN KINASE"/>
    <property type="match status" value="1"/>
</dbReference>
<dbReference type="GO" id="GO:0042594">
    <property type="term" value="P:response to starvation"/>
    <property type="evidence" value="ECO:0007669"/>
    <property type="project" value="TreeGrafter"/>
</dbReference>
<dbReference type="InterPro" id="IPR045269">
    <property type="entry name" value="Atg1-like"/>
</dbReference>
<dbReference type="EMBL" id="WTPW01001294">
    <property type="protein sequence ID" value="KAF0444674.1"/>
    <property type="molecule type" value="Genomic_DNA"/>
</dbReference>
<evidence type="ECO:0000256" key="1">
    <source>
        <dbReference type="ARBA" id="ARBA00012513"/>
    </source>
</evidence>
<dbReference type="GO" id="GO:0034045">
    <property type="term" value="C:phagophore assembly site membrane"/>
    <property type="evidence" value="ECO:0007669"/>
    <property type="project" value="TreeGrafter"/>
</dbReference>